<proteinExistence type="inferred from homology"/>
<dbReference type="PANTHER" id="PTHR43026">
    <property type="entry name" value="2-HYDROXYACID DEHYDROGENASE HOMOLOG 1-RELATED"/>
    <property type="match status" value="1"/>
</dbReference>
<keyword evidence="2 4" id="KW-0560">Oxidoreductase</keyword>
<dbReference type="PROSITE" id="PS00671">
    <property type="entry name" value="D_2_HYDROXYACID_DH_3"/>
    <property type="match status" value="1"/>
</dbReference>
<dbReference type="RefSeq" id="WP_054558892.1">
    <property type="nucleotide sequence ID" value="NZ_LDJX01000003.1"/>
</dbReference>
<comment type="caution">
    <text evidence="7">The sequence shown here is derived from an EMBL/GenBank/DDBJ whole genome shotgun (WGS) entry which is preliminary data.</text>
</comment>
<dbReference type="InterPro" id="IPR058205">
    <property type="entry name" value="D-LDH-like"/>
</dbReference>
<dbReference type="GO" id="GO:0008720">
    <property type="term" value="F:D-lactate dehydrogenase (NAD+) activity"/>
    <property type="evidence" value="ECO:0007669"/>
    <property type="project" value="TreeGrafter"/>
</dbReference>
<dbReference type="InterPro" id="IPR029753">
    <property type="entry name" value="D-isomer_DH_CS"/>
</dbReference>
<dbReference type="InterPro" id="IPR029752">
    <property type="entry name" value="D-isomer_DH_CS1"/>
</dbReference>
<dbReference type="InterPro" id="IPR006140">
    <property type="entry name" value="D-isomer_DH_NAD-bd"/>
</dbReference>
<dbReference type="PANTHER" id="PTHR43026:SF1">
    <property type="entry name" value="2-HYDROXYACID DEHYDROGENASE HOMOLOG 1-RELATED"/>
    <property type="match status" value="1"/>
</dbReference>
<evidence type="ECO:0000313" key="8">
    <source>
        <dbReference type="Proteomes" id="UP000050280"/>
    </source>
</evidence>
<evidence type="ECO:0000256" key="3">
    <source>
        <dbReference type="ARBA" id="ARBA00023027"/>
    </source>
</evidence>
<dbReference type="SUPFAM" id="SSF52283">
    <property type="entry name" value="Formate/glycerate dehydrogenase catalytic domain-like"/>
    <property type="match status" value="1"/>
</dbReference>
<dbReference type="CDD" id="cd12183">
    <property type="entry name" value="LDH_like_2"/>
    <property type="match status" value="1"/>
</dbReference>
<name>A0A0P7AJU2_9FLAO</name>
<dbReference type="InterPro" id="IPR036291">
    <property type="entry name" value="NAD(P)-bd_dom_sf"/>
</dbReference>
<dbReference type="GO" id="GO:0051287">
    <property type="term" value="F:NAD binding"/>
    <property type="evidence" value="ECO:0007669"/>
    <property type="project" value="InterPro"/>
</dbReference>
<dbReference type="Gene3D" id="3.40.50.720">
    <property type="entry name" value="NAD(P)-binding Rossmann-like Domain"/>
    <property type="match status" value="2"/>
</dbReference>
<dbReference type="PROSITE" id="PS00065">
    <property type="entry name" value="D_2_HYDROXYACID_DH_1"/>
    <property type="match status" value="1"/>
</dbReference>
<accession>A0A0P7AJU2</accession>
<feature type="domain" description="D-isomer specific 2-hydroxyacid dehydrogenase catalytic" evidence="5">
    <location>
        <begin position="3"/>
        <end position="328"/>
    </location>
</feature>
<organism evidence="7 8">
    <name type="scientific">Croceitalea dokdonensis DOKDO 023</name>
    <dbReference type="NCBI Taxonomy" id="1300341"/>
    <lineage>
        <taxon>Bacteria</taxon>
        <taxon>Pseudomonadati</taxon>
        <taxon>Bacteroidota</taxon>
        <taxon>Flavobacteriia</taxon>
        <taxon>Flavobacteriales</taxon>
        <taxon>Flavobacteriaceae</taxon>
        <taxon>Croceitalea</taxon>
    </lineage>
</organism>
<reference evidence="7 8" key="1">
    <citation type="submission" date="2015-09" db="EMBL/GenBank/DDBJ databases">
        <title>Genome sequence of the marine flavobacterium Croceitalea dokdonensis DOKDO 023 that contains proton- and sodium-pumping rhodopsins.</title>
        <authorList>
            <person name="Kwon S.-K."/>
            <person name="Lee H.K."/>
            <person name="Kwak M.-J."/>
            <person name="Kim J.F."/>
        </authorList>
    </citation>
    <scope>NUCLEOTIDE SEQUENCE [LARGE SCALE GENOMIC DNA]</scope>
    <source>
        <strain evidence="7 8">DOKDO 023</strain>
    </source>
</reference>
<gene>
    <name evidence="7" type="ORF">I595_1737</name>
</gene>
<evidence type="ECO:0000259" key="6">
    <source>
        <dbReference type="Pfam" id="PF02826"/>
    </source>
</evidence>
<protein>
    <submittedName>
        <fullName evidence="7">D-lactate dehydrogenase</fullName>
    </submittedName>
</protein>
<evidence type="ECO:0000256" key="2">
    <source>
        <dbReference type="ARBA" id="ARBA00023002"/>
    </source>
</evidence>
<comment type="similarity">
    <text evidence="1 4">Belongs to the D-isomer specific 2-hydroxyacid dehydrogenase family.</text>
</comment>
<evidence type="ECO:0000256" key="1">
    <source>
        <dbReference type="ARBA" id="ARBA00005854"/>
    </source>
</evidence>
<dbReference type="PATRIC" id="fig|1300341.3.peg.1922"/>
<keyword evidence="8" id="KW-1185">Reference proteome</keyword>
<dbReference type="PROSITE" id="PS00670">
    <property type="entry name" value="D_2_HYDROXYACID_DH_2"/>
    <property type="match status" value="1"/>
</dbReference>
<evidence type="ECO:0000313" key="7">
    <source>
        <dbReference type="EMBL" id="KPM32088.1"/>
    </source>
</evidence>
<evidence type="ECO:0000259" key="5">
    <source>
        <dbReference type="Pfam" id="PF00389"/>
    </source>
</evidence>
<dbReference type="STRING" id="1300341.I595_1737"/>
<dbReference type="EMBL" id="LDJX01000003">
    <property type="protein sequence ID" value="KPM32088.1"/>
    <property type="molecule type" value="Genomic_DNA"/>
</dbReference>
<sequence>MKIAVYSAHEFEIPFLREANDDGHELHFVSEKLNIQTVGQAKNCDVVAVFSSDEASKEVIAKLAEFGVELITTRSAGFNHIDLKSAKEWGVRVVHVPEYSPQAIAEHCMALLLALSRKLIPSYERIRTYDFSLRGLTGSEINKKTIGVLGTGNIGCSLIKILNGFGCTLLAYDAEVNDKVAEMKNVNYVELNEVFAQADAISLNLPLNEGTKHIIDSAAIEKMKNGVILINAGRGALVDTQAVIDGIKSEKIGGFGMDVYEHEKGFFYEDHSEEVFKDDLFARLLTFKNVVVTAHQAFLTETALKEIAETTMKNISDFAKGRIPENKIEHHQ</sequence>
<dbReference type="SUPFAM" id="SSF51735">
    <property type="entry name" value="NAD(P)-binding Rossmann-fold domains"/>
    <property type="match status" value="1"/>
</dbReference>
<feature type="domain" description="D-isomer specific 2-hydroxyacid dehydrogenase NAD-binding" evidence="6">
    <location>
        <begin position="109"/>
        <end position="297"/>
    </location>
</feature>
<keyword evidence="3" id="KW-0520">NAD</keyword>
<dbReference type="AlphaFoldDB" id="A0A0P7AJU2"/>
<dbReference type="OrthoDB" id="9777288at2"/>
<dbReference type="Pfam" id="PF00389">
    <property type="entry name" value="2-Hacid_dh"/>
    <property type="match status" value="1"/>
</dbReference>
<dbReference type="Pfam" id="PF02826">
    <property type="entry name" value="2-Hacid_dh_C"/>
    <property type="match status" value="1"/>
</dbReference>
<dbReference type="Proteomes" id="UP000050280">
    <property type="component" value="Unassembled WGS sequence"/>
</dbReference>
<dbReference type="InterPro" id="IPR006139">
    <property type="entry name" value="D-isomer_2_OHA_DH_cat_dom"/>
</dbReference>
<evidence type="ECO:0000256" key="4">
    <source>
        <dbReference type="RuleBase" id="RU003719"/>
    </source>
</evidence>